<gene>
    <name evidence="1" type="ORF">O6H91_02G133300</name>
</gene>
<organism evidence="1 2">
    <name type="scientific">Diphasiastrum complanatum</name>
    <name type="common">Issler's clubmoss</name>
    <name type="synonym">Lycopodium complanatum</name>
    <dbReference type="NCBI Taxonomy" id="34168"/>
    <lineage>
        <taxon>Eukaryota</taxon>
        <taxon>Viridiplantae</taxon>
        <taxon>Streptophyta</taxon>
        <taxon>Embryophyta</taxon>
        <taxon>Tracheophyta</taxon>
        <taxon>Lycopodiopsida</taxon>
        <taxon>Lycopodiales</taxon>
        <taxon>Lycopodiaceae</taxon>
        <taxon>Lycopodioideae</taxon>
        <taxon>Diphasiastrum</taxon>
    </lineage>
</organism>
<dbReference type="Proteomes" id="UP001162992">
    <property type="component" value="Chromosome 2"/>
</dbReference>
<comment type="caution">
    <text evidence="1">The sequence shown here is derived from an EMBL/GenBank/DDBJ whole genome shotgun (WGS) entry which is preliminary data.</text>
</comment>
<reference evidence="2" key="1">
    <citation type="journal article" date="2024" name="Proc. Natl. Acad. Sci. U.S.A.">
        <title>Extraordinary preservation of gene collinearity over three hundred million years revealed in homosporous lycophytes.</title>
        <authorList>
            <person name="Li C."/>
            <person name="Wickell D."/>
            <person name="Kuo L.Y."/>
            <person name="Chen X."/>
            <person name="Nie B."/>
            <person name="Liao X."/>
            <person name="Peng D."/>
            <person name="Ji J."/>
            <person name="Jenkins J."/>
            <person name="Williams M."/>
            <person name="Shu S."/>
            <person name="Plott C."/>
            <person name="Barry K."/>
            <person name="Rajasekar S."/>
            <person name="Grimwood J."/>
            <person name="Han X."/>
            <person name="Sun S."/>
            <person name="Hou Z."/>
            <person name="He W."/>
            <person name="Dai G."/>
            <person name="Sun C."/>
            <person name="Schmutz J."/>
            <person name="Leebens-Mack J.H."/>
            <person name="Li F.W."/>
            <person name="Wang L."/>
        </authorList>
    </citation>
    <scope>NUCLEOTIDE SEQUENCE [LARGE SCALE GENOMIC DNA]</scope>
    <source>
        <strain evidence="2">cv. PW_Plant_1</strain>
    </source>
</reference>
<dbReference type="EMBL" id="CM055093">
    <property type="protein sequence ID" value="KAJ7567138.1"/>
    <property type="molecule type" value="Genomic_DNA"/>
</dbReference>
<protein>
    <submittedName>
        <fullName evidence="1">Uncharacterized protein</fullName>
    </submittedName>
</protein>
<evidence type="ECO:0000313" key="1">
    <source>
        <dbReference type="EMBL" id="KAJ7567138.1"/>
    </source>
</evidence>
<proteinExistence type="predicted"/>
<keyword evidence="2" id="KW-1185">Reference proteome</keyword>
<name>A0ACC2EL13_DIPCM</name>
<sequence>MKSEEEISRRRGEVSGAVTYEWLTQAEAARFHKDPDNFKPLRASSLVGQQQQRLSDEREGLFSVIDEFNLWRSKPELAEAVAAIKALTAVIQRSEATTMMGLEIDLKKASEALKAWDETSISLSAGCDLFMRYVTRTSALEYEDIVAGKARLIERGEKFGEISLKARQTIALLGKDFVQDGSTILTHGCSRVVLALLKLAASNGKHFHVICTEGRPKNSGVEMANQLLSAKIPVSLIIDSAIAYTMEKVDMVLVGADGVVESGGIINMIGTYQAALVAHSMSKPVYVAAESYKVVVICLIISSFENQMHYQVIKDLDVADALPCLYAFFIYLAFGTHEDANLSRWGLTLNL</sequence>
<accession>A0ACC2EL13</accession>
<evidence type="ECO:0000313" key="2">
    <source>
        <dbReference type="Proteomes" id="UP001162992"/>
    </source>
</evidence>